<accession>X1AU18</accession>
<organism evidence="1">
    <name type="scientific">marine sediment metagenome</name>
    <dbReference type="NCBI Taxonomy" id="412755"/>
    <lineage>
        <taxon>unclassified sequences</taxon>
        <taxon>metagenomes</taxon>
        <taxon>ecological metagenomes</taxon>
    </lineage>
</organism>
<gene>
    <name evidence="1" type="ORF">S01H4_04336</name>
</gene>
<feature type="non-terminal residue" evidence="1">
    <location>
        <position position="59"/>
    </location>
</feature>
<evidence type="ECO:0000313" key="1">
    <source>
        <dbReference type="EMBL" id="GAG63351.1"/>
    </source>
</evidence>
<dbReference type="EMBL" id="BART01001153">
    <property type="protein sequence ID" value="GAG63351.1"/>
    <property type="molecule type" value="Genomic_DNA"/>
</dbReference>
<proteinExistence type="predicted"/>
<comment type="caution">
    <text evidence="1">The sequence shown here is derived from an EMBL/GenBank/DDBJ whole genome shotgun (WGS) entry which is preliminary data.</text>
</comment>
<sequence length="59" mass="6726">MPGKLINRKVHYAHAQIYDSEDKSGANNTWIYHRAPEGFLFRLVAVDISTGCDSAFFYC</sequence>
<name>X1AU18_9ZZZZ</name>
<protein>
    <submittedName>
        <fullName evidence="1">Uncharacterized protein</fullName>
    </submittedName>
</protein>
<dbReference type="AlphaFoldDB" id="X1AU18"/>
<reference evidence="1" key="1">
    <citation type="journal article" date="2014" name="Front. Microbiol.">
        <title>High frequency of phylogenetically diverse reductive dehalogenase-homologous genes in deep subseafloor sedimentary metagenomes.</title>
        <authorList>
            <person name="Kawai M."/>
            <person name="Futagami T."/>
            <person name="Toyoda A."/>
            <person name="Takaki Y."/>
            <person name="Nishi S."/>
            <person name="Hori S."/>
            <person name="Arai W."/>
            <person name="Tsubouchi T."/>
            <person name="Morono Y."/>
            <person name="Uchiyama I."/>
            <person name="Ito T."/>
            <person name="Fujiyama A."/>
            <person name="Inagaki F."/>
            <person name="Takami H."/>
        </authorList>
    </citation>
    <scope>NUCLEOTIDE SEQUENCE</scope>
    <source>
        <strain evidence="1">Expedition CK06-06</strain>
    </source>
</reference>